<evidence type="ECO:0000313" key="1">
    <source>
        <dbReference type="EMBL" id="MDT0343925.1"/>
    </source>
</evidence>
<dbReference type="InterPro" id="IPR029069">
    <property type="entry name" value="HotDog_dom_sf"/>
</dbReference>
<sequence>MLTPSVLELTVPARYNGPAGSAHGGYTCGRLAALAVPGPAAAVTLLKPPPLATPMRLRPGAHRSALWCGDELIATATPTDARIQAPAPVLVAEATAAENGFLGRTGHPFPTCFACGHARTDGIGLRLAPGPVAGRPHTTACVWRPADTAAETVWSALDCAGGWTADPRRRPAVLTKMTARLLRPPRVGAPHVLVGWRKDDHGRTATNVTACYDADGELLAVASAVWTKRAG</sequence>
<dbReference type="EMBL" id="JAVREL010000007">
    <property type="protein sequence ID" value="MDT0343925.1"/>
    <property type="molecule type" value="Genomic_DNA"/>
</dbReference>
<reference evidence="2" key="1">
    <citation type="submission" date="2023-07" db="EMBL/GenBank/DDBJ databases">
        <title>30 novel species of actinomycetes from the DSMZ collection.</title>
        <authorList>
            <person name="Nouioui I."/>
        </authorList>
    </citation>
    <scope>NUCLEOTIDE SEQUENCE [LARGE SCALE GENOMIC DNA]</scope>
    <source>
        <strain evidence="2">DSM 44938</strain>
    </source>
</reference>
<keyword evidence="2" id="KW-1185">Reference proteome</keyword>
<gene>
    <name evidence="1" type="ORF">RM590_15060</name>
</gene>
<dbReference type="RefSeq" id="WP_311705046.1">
    <property type="nucleotide sequence ID" value="NZ_JAVREL010000007.1"/>
</dbReference>
<dbReference type="CDD" id="cd03440">
    <property type="entry name" value="hot_dog"/>
    <property type="match status" value="1"/>
</dbReference>
<name>A0ABU2MQL8_9ACTN</name>
<organism evidence="1 2">
    <name type="scientific">Streptomyces litchfieldiae</name>
    <dbReference type="NCBI Taxonomy" id="3075543"/>
    <lineage>
        <taxon>Bacteria</taxon>
        <taxon>Bacillati</taxon>
        <taxon>Actinomycetota</taxon>
        <taxon>Actinomycetes</taxon>
        <taxon>Kitasatosporales</taxon>
        <taxon>Streptomycetaceae</taxon>
        <taxon>Streptomyces</taxon>
    </lineage>
</organism>
<dbReference type="Proteomes" id="UP001183246">
    <property type="component" value="Unassembled WGS sequence"/>
</dbReference>
<protein>
    <submittedName>
        <fullName evidence="1">Uncharacterized protein</fullName>
    </submittedName>
</protein>
<accession>A0ABU2MQL8</accession>
<proteinExistence type="predicted"/>
<comment type="caution">
    <text evidence="1">The sequence shown here is derived from an EMBL/GenBank/DDBJ whole genome shotgun (WGS) entry which is preliminary data.</text>
</comment>
<dbReference type="SUPFAM" id="SSF54637">
    <property type="entry name" value="Thioesterase/thiol ester dehydrase-isomerase"/>
    <property type="match status" value="1"/>
</dbReference>
<evidence type="ECO:0000313" key="2">
    <source>
        <dbReference type="Proteomes" id="UP001183246"/>
    </source>
</evidence>
<dbReference type="Gene3D" id="3.10.129.10">
    <property type="entry name" value="Hotdog Thioesterase"/>
    <property type="match status" value="1"/>
</dbReference>